<comment type="catalytic activity">
    <reaction evidence="8">
        <text>1,5-bis(diphospho)-1D-myo-inositol 2,3,4,6-tetrakisphosphate + H2O = 1-diphospho-1D-myo-inositol 2,3,4,5,6-pentakisphosphate + phosphate + 2 H(+)</text>
        <dbReference type="Rhea" id="RHEA:79699"/>
        <dbReference type="ChEBI" id="CHEBI:15377"/>
        <dbReference type="ChEBI" id="CHEBI:15378"/>
        <dbReference type="ChEBI" id="CHEBI:43474"/>
        <dbReference type="ChEBI" id="CHEBI:74946"/>
        <dbReference type="ChEBI" id="CHEBI:77983"/>
        <dbReference type="EC" id="3.6.1.52"/>
    </reaction>
    <physiologicalReaction direction="left-to-right" evidence="8">
        <dbReference type="Rhea" id="RHEA:79700"/>
    </physiologicalReaction>
</comment>
<evidence type="ECO:0000259" key="11">
    <source>
        <dbReference type="PROSITE" id="PS50054"/>
    </source>
</evidence>
<name>A0A8E2ER47_9PEZI</name>
<comment type="catalytic activity">
    <reaction evidence="9">
        <text>6-diphospho-1D-myo-inositol pentakisphosphate + H2O = 1D-myo-inositol hexakisphosphate + phosphate + H(+)</text>
        <dbReference type="Rhea" id="RHEA:79703"/>
        <dbReference type="ChEBI" id="CHEBI:15377"/>
        <dbReference type="ChEBI" id="CHEBI:15378"/>
        <dbReference type="ChEBI" id="CHEBI:43474"/>
        <dbReference type="ChEBI" id="CHEBI:58130"/>
        <dbReference type="ChEBI" id="CHEBI:230534"/>
        <dbReference type="EC" id="3.6.1.52"/>
    </reaction>
    <physiologicalReaction direction="left-to-right" evidence="9">
        <dbReference type="Rhea" id="RHEA:79704"/>
    </physiologicalReaction>
</comment>
<comment type="subcellular location">
    <subcellularLocation>
        <location evidence="1">Cytoplasm</location>
    </subcellularLocation>
</comment>
<dbReference type="PANTHER" id="PTHR31126:SF48">
    <property type="entry name" value="INOSITOL PHOSPHATASE SIW14"/>
    <property type="match status" value="1"/>
</dbReference>
<dbReference type="PRINTS" id="PR01911">
    <property type="entry name" value="PFDSPHPHTASE"/>
</dbReference>
<evidence type="ECO:0000256" key="6">
    <source>
        <dbReference type="ARBA" id="ARBA00047342"/>
    </source>
</evidence>
<evidence type="ECO:0000256" key="5">
    <source>
        <dbReference type="ARBA" id="ARBA00044949"/>
    </source>
</evidence>
<feature type="domain" description="Tyrosine-protein phosphatase" evidence="11">
    <location>
        <begin position="93"/>
        <end position="246"/>
    </location>
</feature>
<evidence type="ECO:0000313" key="12">
    <source>
        <dbReference type="EMBL" id="OCL03342.1"/>
    </source>
</evidence>
<proteinExistence type="inferred from homology"/>
<comment type="catalytic activity">
    <reaction evidence="6">
        <text>5-diphospho-1D-myo-inositol 1,2,3,4,6-pentakisphosphate + H2O = 1D-myo-inositol hexakisphosphate + phosphate + H(+)</text>
        <dbReference type="Rhea" id="RHEA:22384"/>
        <dbReference type="ChEBI" id="CHEBI:15377"/>
        <dbReference type="ChEBI" id="CHEBI:15378"/>
        <dbReference type="ChEBI" id="CHEBI:43474"/>
        <dbReference type="ChEBI" id="CHEBI:58130"/>
        <dbReference type="ChEBI" id="CHEBI:58628"/>
        <dbReference type="EC" id="3.6.1.52"/>
    </reaction>
    <physiologicalReaction direction="left-to-right" evidence="6">
        <dbReference type="Rhea" id="RHEA:22385"/>
    </physiologicalReaction>
</comment>
<dbReference type="Proteomes" id="UP000250140">
    <property type="component" value="Unassembled WGS sequence"/>
</dbReference>
<evidence type="ECO:0000256" key="2">
    <source>
        <dbReference type="ARBA" id="ARBA00012527"/>
    </source>
</evidence>
<dbReference type="InterPro" id="IPR029021">
    <property type="entry name" value="Prot-tyrosine_phosphatase-like"/>
</dbReference>
<evidence type="ECO:0000256" key="4">
    <source>
        <dbReference type="ARBA" id="ARBA00022801"/>
    </source>
</evidence>
<evidence type="ECO:0000256" key="8">
    <source>
        <dbReference type="ARBA" id="ARBA00047927"/>
    </source>
</evidence>
<sequence>MSIPSLPEAADGEAVKNILSECANNVVRAVGLDHAKTLSHHAATKDHEDIPSGAVKEGSVQATHVSRPNVGLPIPRLESRAPDRLRSLIPPINFGAVVPGSVYRSSFPLPENFGFLKSLELKTILTLVPEKYPQPNVEFMAQNGIRHFQVHIPANKGTVCVPQCQMTEALGILMDRSNHPLLIHCNKGKHRTGCVVGCFRKCQGELLESIFLEYHTYADPKARILDECMIELFDERTVLWQARLHKWRLQQSPDSHTPPSSLPMLSALKPRA</sequence>
<dbReference type="EC" id="3.6.1.52" evidence="2"/>
<comment type="similarity">
    <text evidence="5">Belongs to the protein-tyrosine phosphatase family. Atypical dual-specificity phosphatase Siw14-like subfamily.</text>
</comment>
<dbReference type="SUPFAM" id="SSF52799">
    <property type="entry name" value="(Phosphotyrosine protein) phosphatases II"/>
    <property type="match status" value="1"/>
</dbReference>
<accession>A0A8E2ER47</accession>
<keyword evidence="4" id="KW-0378">Hydrolase</keyword>
<organism evidence="12 13">
    <name type="scientific">Glonium stellatum</name>
    <dbReference type="NCBI Taxonomy" id="574774"/>
    <lineage>
        <taxon>Eukaryota</taxon>
        <taxon>Fungi</taxon>
        <taxon>Dikarya</taxon>
        <taxon>Ascomycota</taxon>
        <taxon>Pezizomycotina</taxon>
        <taxon>Dothideomycetes</taxon>
        <taxon>Pleosporomycetidae</taxon>
        <taxon>Gloniales</taxon>
        <taxon>Gloniaceae</taxon>
        <taxon>Glonium</taxon>
    </lineage>
</organism>
<dbReference type="InterPro" id="IPR016130">
    <property type="entry name" value="Tyr_Pase_AS"/>
</dbReference>
<evidence type="ECO:0000256" key="7">
    <source>
        <dbReference type="ARBA" id="ARBA00047562"/>
    </source>
</evidence>
<evidence type="ECO:0000256" key="1">
    <source>
        <dbReference type="ARBA" id="ARBA00004496"/>
    </source>
</evidence>
<dbReference type="GO" id="GO:0016791">
    <property type="term" value="F:phosphatase activity"/>
    <property type="evidence" value="ECO:0007669"/>
    <property type="project" value="InterPro"/>
</dbReference>
<dbReference type="PROSITE" id="PS50054">
    <property type="entry name" value="TYR_PHOSPHATASE_DUAL"/>
    <property type="match status" value="1"/>
</dbReference>
<dbReference type="InterPro" id="IPR020422">
    <property type="entry name" value="TYR_PHOSPHATASE_DUAL_dom"/>
</dbReference>
<dbReference type="AlphaFoldDB" id="A0A8E2ER47"/>
<dbReference type="GO" id="GO:0052840">
    <property type="term" value="F:inositol diphosphate tetrakisphosphate diphosphatase activity"/>
    <property type="evidence" value="ECO:0007669"/>
    <property type="project" value="TreeGrafter"/>
</dbReference>
<dbReference type="OrthoDB" id="6375174at2759"/>
<comment type="catalytic activity">
    <reaction evidence="7">
        <text>3,5-bis(diphospho)-1D-myo-inositol 1,2,4,6-tetrakisphosphate + H2O = 3-diphospho-1D-myo-inositol 1,2,4,5,6-pentakisphosphate + phosphate + 2 H(+)</text>
        <dbReference type="Rhea" id="RHEA:56312"/>
        <dbReference type="ChEBI" id="CHEBI:15377"/>
        <dbReference type="ChEBI" id="CHEBI:15378"/>
        <dbReference type="ChEBI" id="CHEBI:43474"/>
        <dbReference type="ChEBI" id="CHEBI:140372"/>
        <dbReference type="ChEBI" id="CHEBI:140374"/>
        <dbReference type="EC" id="3.6.1.52"/>
    </reaction>
    <physiologicalReaction direction="left-to-right" evidence="7">
        <dbReference type="Rhea" id="RHEA:56313"/>
    </physiologicalReaction>
</comment>
<gene>
    <name evidence="12" type="ORF">AOQ84DRAFT_227528</name>
</gene>
<evidence type="ECO:0000256" key="10">
    <source>
        <dbReference type="SAM" id="MobiDB-lite"/>
    </source>
</evidence>
<dbReference type="EMBL" id="KV750758">
    <property type="protein sequence ID" value="OCL03342.1"/>
    <property type="molecule type" value="Genomic_DNA"/>
</dbReference>
<dbReference type="Pfam" id="PF03162">
    <property type="entry name" value="Y_phosphatase2"/>
    <property type="match status" value="1"/>
</dbReference>
<evidence type="ECO:0000313" key="13">
    <source>
        <dbReference type="Proteomes" id="UP000250140"/>
    </source>
</evidence>
<dbReference type="Gene3D" id="3.90.190.10">
    <property type="entry name" value="Protein tyrosine phosphatase superfamily"/>
    <property type="match status" value="1"/>
</dbReference>
<dbReference type="GO" id="GO:0005737">
    <property type="term" value="C:cytoplasm"/>
    <property type="evidence" value="ECO:0007669"/>
    <property type="project" value="UniProtKB-SubCell"/>
</dbReference>
<keyword evidence="13" id="KW-1185">Reference proteome</keyword>
<feature type="region of interest" description="Disordered" evidence="10">
    <location>
        <begin position="251"/>
        <end position="272"/>
    </location>
</feature>
<dbReference type="PANTHER" id="PTHR31126">
    <property type="entry name" value="TYROSINE-PROTEIN PHOSPHATASE"/>
    <property type="match status" value="1"/>
</dbReference>
<dbReference type="PROSITE" id="PS00383">
    <property type="entry name" value="TYR_PHOSPHATASE_1"/>
    <property type="match status" value="1"/>
</dbReference>
<evidence type="ECO:0000256" key="3">
    <source>
        <dbReference type="ARBA" id="ARBA00022490"/>
    </source>
</evidence>
<protein>
    <recommendedName>
        <fullName evidence="2">diphosphoinositol-polyphosphate diphosphatase</fullName>
        <ecNumber evidence="2">3.6.1.52</ecNumber>
    </recommendedName>
</protein>
<keyword evidence="3" id="KW-0963">Cytoplasm</keyword>
<evidence type="ECO:0000256" key="9">
    <source>
        <dbReference type="ARBA" id="ARBA00048424"/>
    </source>
</evidence>
<dbReference type="InterPro" id="IPR004861">
    <property type="entry name" value="Siw14-like"/>
</dbReference>
<dbReference type="InterPro" id="IPR020428">
    <property type="entry name" value="PFA-DSPs"/>
</dbReference>
<reference evidence="12 13" key="1">
    <citation type="journal article" date="2016" name="Nat. Commun.">
        <title>Ectomycorrhizal ecology is imprinted in the genome of the dominant symbiotic fungus Cenococcum geophilum.</title>
        <authorList>
            <consortium name="DOE Joint Genome Institute"/>
            <person name="Peter M."/>
            <person name="Kohler A."/>
            <person name="Ohm R.A."/>
            <person name="Kuo A."/>
            <person name="Krutzmann J."/>
            <person name="Morin E."/>
            <person name="Arend M."/>
            <person name="Barry K.W."/>
            <person name="Binder M."/>
            <person name="Choi C."/>
            <person name="Clum A."/>
            <person name="Copeland A."/>
            <person name="Grisel N."/>
            <person name="Haridas S."/>
            <person name="Kipfer T."/>
            <person name="LaButti K."/>
            <person name="Lindquist E."/>
            <person name="Lipzen A."/>
            <person name="Maire R."/>
            <person name="Meier B."/>
            <person name="Mihaltcheva S."/>
            <person name="Molinier V."/>
            <person name="Murat C."/>
            <person name="Poggeler S."/>
            <person name="Quandt C.A."/>
            <person name="Sperisen C."/>
            <person name="Tritt A."/>
            <person name="Tisserant E."/>
            <person name="Crous P.W."/>
            <person name="Henrissat B."/>
            <person name="Nehls U."/>
            <person name="Egli S."/>
            <person name="Spatafora J.W."/>
            <person name="Grigoriev I.V."/>
            <person name="Martin F.M."/>
        </authorList>
    </citation>
    <scope>NUCLEOTIDE SEQUENCE [LARGE SCALE GENOMIC DNA]</scope>
    <source>
        <strain evidence="12 13">CBS 207.34</strain>
    </source>
</reference>
<dbReference type="FunFam" id="3.90.190.10:FF:000035">
    <property type="entry name" value="Tyrosine phosphatase, putative"/>
    <property type="match status" value="1"/>
</dbReference>